<evidence type="ECO:0000313" key="2">
    <source>
        <dbReference type="Proteomes" id="UP000250434"/>
    </source>
</evidence>
<evidence type="ECO:0000313" key="1">
    <source>
        <dbReference type="EMBL" id="AXB47580.1"/>
    </source>
</evidence>
<dbReference type="Proteomes" id="UP000250434">
    <property type="component" value="Chromosome"/>
</dbReference>
<sequence length="133" mass="13858">MRDISACELLDMALAGKNFPAGEDSDIGSENGCITNKYGMAAALDLDDRQGLADARPDPTKTYEGDINGRPILQVRENDGSSGMCKIFLEVAAKSRAIVSVTLGTKGTTDQACDEAGSVAQAIEPHLPSAVGN</sequence>
<reference evidence="1 2" key="1">
    <citation type="submission" date="2016-04" db="EMBL/GenBank/DDBJ databases">
        <title>Complete genome sequence and analysis of deep-sea sediment isolate, Amycolatopsis sp. WP1.</title>
        <authorList>
            <person name="Wang H."/>
            <person name="Chen S."/>
            <person name="Wu Q."/>
        </authorList>
    </citation>
    <scope>NUCLEOTIDE SEQUENCE [LARGE SCALE GENOMIC DNA]</scope>
    <source>
        <strain evidence="1 2">WP1</strain>
    </source>
</reference>
<gene>
    <name evidence="1" type="ORF">A4R43_38215</name>
</gene>
<evidence type="ECO:0008006" key="3">
    <source>
        <dbReference type="Google" id="ProtNLM"/>
    </source>
</evidence>
<dbReference type="AlphaFoldDB" id="A0A344LHQ6"/>
<organism evidence="1 2">
    <name type="scientific">Amycolatopsis albispora</name>
    <dbReference type="NCBI Taxonomy" id="1804986"/>
    <lineage>
        <taxon>Bacteria</taxon>
        <taxon>Bacillati</taxon>
        <taxon>Actinomycetota</taxon>
        <taxon>Actinomycetes</taxon>
        <taxon>Pseudonocardiales</taxon>
        <taxon>Pseudonocardiaceae</taxon>
        <taxon>Amycolatopsis</taxon>
    </lineage>
</organism>
<keyword evidence="2" id="KW-1185">Reference proteome</keyword>
<proteinExistence type="predicted"/>
<dbReference type="EMBL" id="CP015163">
    <property type="protein sequence ID" value="AXB47580.1"/>
    <property type="molecule type" value="Genomic_DNA"/>
</dbReference>
<accession>A0A344LHQ6</accession>
<name>A0A344LHQ6_9PSEU</name>
<dbReference type="OrthoDB" id="3631107at2"/>
<protein>
    <recommendedName>
        <fullName evidence="3">DUF3558 domain-containing protein</fullName>
    </recommendedName>
</protein>
<dbReference type="KEGG" id="aab:A4R43_38215"/>